<name>A0A4Y5TV79_9CAUD</name>
<reference evidence="1 2" key="1">
    <citation type="submission" date="2019-04" db="EMBL/GenBank/DDBJ databases">
        <authorList>
            <person name="Gao M."/>
            <person name="Bai C."/>
            <person name="Tong Y."/>
            <person name="Xu X."/>
        </authorList>
    </citation>
    <scope>NUCLEOTIDE SEQUENCE [LARGE SCALE GENOMIC DNA]</scope>
    <source>
        <strain evidence="1 2">Vibrio alginolyticus VA1</strain>
    </source>
</reference>
<evidence type="ECO:0000313" key="1">
    <source>
        <dbReference type="EMBL" id="QDB73262.1"/>
    </source>
</evidence>
<dbReference type="RefSeq" id="YP_009845736.1">
    <property type="nucleotide sequence ID" value="NC_048765.1"/>
</dbReference>
<dbReference type="KEGG" id="vg:55616099"/>
<sequence length="207" mass="23348">MRDILKSLNLFAVSSEEYLPPAQLDNNDMSHYRKVPLKYKDSTLVYKIDSENMSSVHRASVVNTVKFGDQLECIDNGYFNVPIALINTLRSMGYGIAPGLVDEDTDYIAYIKKDGYIYRVWVGPTGSITGIYQLPKGAADQTPVLEVLTPGKNVVTDTRRGLFMADPAKRFEDQEPGIVIEMRIVEVPKLLKVYTEQATSFVRWLDD</sequence>
<dbReference type="GeneID" id="55616099"/>
<accession>A0A4Y5TV79</accession>
<organism evidence="1 2">
    <name type="scientific">Vibrio phage VAP7</name>
    <dbReference type="NCBI Taxonomy" id="2584487"/>
    <lineage>
        <taxon>Viruses</taxon>
        <taxon>Duplodnaviria</taxon>
        <taxon>Heunggongvirae</taxon>
        <taxon>Uroviricota</taxon>
        <taxon>Caudoviricetes</taxon>
        <taxon>Pantevenvirales</taxon>
        <taxon>Ackermannviridae</taxon>
        <taxon>Vapseptimavirus</taxon>
        <taxon>Vapseptimavirus VAP7</taxon>
    </lineage>
</organism>
<evidence type="ECO:0000313" key="2">
    <source>
        <dbReference type="Proteomes" id="UP000318470"/>
    </source>
</evidence>
<protein>
    <submittedName>
        <fullName evidence="1">Uncharacterized protein</fullName>
    </submittedName>
</protein>
<dbReference type="Proteomes" id="UP000318470">
    <property type="component" value="Segment"/>
</dbReference>
<proteinExistence type="predicted"/>
<dbReference type="EMBL" id="MK795384">
    <property type="protein sequence ID" value="QDB73262.1"/>
    <property type="molecule type" value="Genomic_DNA"/>
</dbReference>
<keyword evidence="2" id="KW-1185">Reference proteome</keyword>